<evidence type="ECO:0000313" key="2">
    <source>
        <dbReference type="EMBL" id="GAA1848632.1"/>
    </source>
</evidence>
<keyword evidence="3" id="KW-1185">Reference proteome</keyword>
<reference evidence="2 3" key="1">
    <citation type="journal article" date="2019" name="Int. J. Syst. Evol. Microbiol.">
        <title>The Global Catalogue of Microorganisms (GCM) 10K type strain sequencing project: providing services to taxonomists for standard genome sequencing and annotation.</title>
        <authorList>
            <consortium name="The Broad Institute Genomics Platform"/>
            <consortium name="The Broad Institute Genome Sequencing Center for Infectious Disease"/>
            <person name="Wu L."/>
            <person name="Ma J."/>
        </authorList>
    </citation>
    <scope>NUCLEOTIDE SEQUENCE [LARGE SCALE GENOMIC DNA]</scope>
    <source>
        <strain evidence="2 3">JCM 16009</strain>
    </source>
</reference>
<feature type="transmembrane region" description="Helical" evidence="1">
    <location>
        <begin position="108"/>
        <end position="127"/>
    </location>
</feature>
<proteinExistence type="predicted"/>
<keyword evidence="1" id="KW-1133">Transmembrane helix</keyword>
<feature type="transmembrane region" description="Helical" evidence="1">
    <location>
        <begin position="23"/>
        <end position="42"/>
    </location>
</feature>
<dbReference type="PANTHER" id="PTHR34989:SF1">
    <property type="entry name" value="PROTEIN HDED"/>
    <property type="match status" value="1"/>
</dbReference>
<dbReference type="RefSeq" id="WP_344416939.1">
    <property type="nucleotide sequence ID" value="NZ_BAAAQK010000007.1"/>
</dbReference>
<keyword evidence="1" id="KW-0812">Transmembrane</keyword>
<dbReference type="InterPro" id="IPR052712">
    <property type="entry name" value="Acid_resist_chaperone_HdeD"/>
</dbReference>
<gene>
    <name evidence="2" type="ORF">GCM10009836_30460</name>
</gene>
<dbReference type="Proteomes" id="UP001500449">
    <property type="component" value="Unassembled WGS sequence"/>
</dbReference>
<dbReference type="Pfam" id="PF03729">
    <property type="entry name" value="DUF308"/>
    <property type="match status" value="1"/>
</dbReference>
<dbReference type="EMBL" id="BAAAQK010000007">
    <property type="protein sequence ID" value="GAA1848632.1"/>
    <property type="molecule type" value="Genomic_DNA"/>
</dbReference>
<organism evidence="2 3">
    <name type="scientific">Pseudonocardia ailaonensis</name>
    <dbReference type="NCBI Taxonomy" id="367279"/>
    <lineage>
        <taxon>Bacteria</taxon>
        <taxon>Bacillati</taxon>
        <taxon>Actinomycetota</taxon>
        <taxon>Actinomycetes</taxon>
        <taxon>Pseudonocardiales</taxon>
        <taxon>Pseudonocardiaceae</taxon>
        <taxon>Pseudonocardia</taxon>
    </lineage>
</organism>
<comment type="caution">
    <text evidence="2">The sequence shown here is derived from an EMBL/GenBank/DDBJ whole genome shotgun (WGS) entry which is preliminary data.</text>
</comment>
<protein>
    <submittedName>
        <fullName evidence="2">HdeD family acid-resistance protein</fullName>
    </submittedName>
</protein>
<sequence length="195" mass="20996">MTETGAVHEPAPEEHLLRDTAKAVWWMVLIRAVLMVIFGVVTLSSPGIALFALVFVFGFYAILDGLTAIVAGVRSRATEKQWGWMVAQGVISVLAGLVALVWPGGTAVTLLYVIAFWAIVLGVATIAEAIRTRRTHDRWYWTLAGGVLDIIFGIVLLVQPLSGIIALLFVVGIFAIVAGIVMAVLAFRIRKLATA</sequence>
<feature type="transmembrane region" description="Helical" evidence="1">
    <location>
        <begin position="164"/>
        <end position="187"/>
    </location>
</feature>
<dbReference type="InterPro" id="IPR005325">
    <property type="entry name" value="DUF308_memb"/>
</dbReference>
<dbReference type="PANTHER" id="PTHR34989">
    <property type="entry name" value="PROTEIN HDED"/>
    <property type="match status" value="1"/>
</dbReference>
<evidence type="ECO:0000313" key="3">
    <source>
        <dbReference type="Proteomes" id="UP001500449"/>
    </source>
</evidence>
<name>A0ABN2N1N4_9PSEU</name>
<evidence type="ECO:0000256" key="1">
    <source>
        <dbReference type="SAM" id="Phobius"/>
    </source>
</evidence>
<feature type="transmembrane region" description="Helical" evidence="1">
    <location>
        <begin position="48"/>
        <end position="70"/>
    </location>
</feature>
<accession>A0ABN2N1N4</accession>
<feature type="transmembrane region" description="Helical" evidence="1">
    <location>
        <begin position="139"/>
        <end position="158"/>
    </location>
</feature>
<feature type="transmembrane region" description="Helical" evidence="1">
    <location>
        <begin position="82"/>
        <end position="102"/>
    </location>
</feature>
<keyword evidence="1" id="KW-0472">Membrane</keyword>